<dbReference type="Proteomes" id="UP000095284">
    <property type="component" value="Unplaced"/>
</dbReference>
<sequence>MPTFLALQFSLVEPFLWVLTDLARKAPKIRCSKRATKSHLWVGGLEISPAGAVFDATQPLGNSDRRPKPPWAK</sequence>
<dbReference type="AlphaFoldDB" id="A0A1I7RT87"/>
<keyword evidence="1" id="KW-0732">Signal</keyword>
<feature type="chain" id="PRO_5009304797" evidence="1">
    <location>
        <begin position="21"/>
        <end position="73"/>
    </location>
</feature>
<protein>
    <submittedName>
        <fullName evidence="3">Secreted protein</fullName>
    </submittedName>
</protein>
<evidence type="ECO:0000313" key="2">
    <source>
        <dbReference type="Proteomes" id="UP000095284"/>
    </source>
</evidence>
<evidence type="ECO:0000256" key="1">
    <source>
        <dbReference type="SAM" id="SignalP"/>
    </source>
</evidence>
<dbReference type="WBParaSite" id="BXY_0394100.1">
    <property type="protein sequence ID" value="BXY_0394100.1"/>
    <property type="gene ID" value="BXY_0394100"/>
</dbReference>
<evidence type="ECO:0000313" key="3">
    <source>
        <dbReference type="WBParaSite" id="BXY_0394100.1"/>
    </source>
</evidence>
<reference evidence="3" key="1">
    <citation type="submission" date="2016-11" db="UniProtKB">
        <authorList>
            <consortium name="WormBaseParasite"/>
        </authorList>
    </citation>
    <scope>IDENTIFICATION</scope>
</reference>
<name>A0A1I7RT87_BURXY</name>
<feature type="signal peptide" evidence="1">
    <location>
        <begin position="1"/>
        <end position="20"/>
    </location>
</feature>
<organism evidence="2 3">
    <name type="scientific">Bursaphelenchus xylophilus</name>
    <name type="common">Pinewood nematode worm</name>
    <name type="synonym">Aphelenchoides xylophilus</name>
    <dbReference type="NCBI Taxonomy" id="6326"/>
    <lineage>
        <taxon>Eukaryota</taxon>
        <taxon>Metazoa</taxon>
        <taxon>Ecdysozoa</taxon>
        <taxon>Nematoda</taxon>
        <taxon>Chromadorea</taxon>
        <taxon>Rhabditida</taxon>
        <taxon>Tylenchina</taxon>
        <taxon>Tylenchomorpha</taxon>
        <taxon>Aphelenchoidea</taxon>
        <taxon>Aphelenchoididae</taxon>
        <taxon>Bursaphelenchus</taxon>
    </lineage>
</organism>
<proteinExistence type="predicted"/>
<accession>A0A1I7RT87</accession>